<dbReference type="RefSeq" id="WP_147078859.1">
    <property type="nucleotide sequence ID" value="NZ_BJZT01000025.1"/>
</dbReference>
<dbReference type="EMBL" id="BJZT01000025">
    <property type="protein sequence ID" value="GEO99990.1"/>
    <property type="molecule type" value="Genomic_DNA"/>
</dbReference>
<sequence>MARGNVSGFRLATNDIPIVLGMIKRGDRRHDIAAWFGVNQGRIKSAEDGKYGLPPAAPVSSLPPQGAPGVKGRRMRDAANQVESLLKKGDIDGAKTALKAAGATYDANEP</sequence>
<feature type="region of interest" description="Disordered" evidence="1">
    <location>
        <begin position="47"/>
        <end position="72"/>
    </location>
</feature>
<gene>
    <name evidence="2" type="ORF">MHA02_23780</name>
</gene>
<protein>
    <submittedName>
        <fullName evidence="2">Uncharacterized protein</fullName>
    </submittedName>
</protein>
<accession>A0A512IQN1</accession>
<reference evidence="2 3" key="1">
    <citation type="submission" date="2019-07" db="EMBL/GenBank/DDBJ databases">
        <title>Whole genome shotgun sequence of Methylobacterium haplocladii NBRC 107714.</title>
        <authorList>
            <person name="Hosoyama A."/>
            <person name="Uohara A."/>
            <person name="Ohji S."/>
            <person name="Ichikawa N."/>
        </authorList>
    </citation>
    <scope>NUCLEOTIDE SEQUENCE [LARGE SCALE GENOMIC DNA]</scope>
    <source>
        <strain evidence="2 3">NBRC 107714</strain>
    </source>
</reference>
<organism evidence="2 3">
    <name type="scientific">Methylobacterium haplocladii</name>
    <dbReference type="NCBI Taxonomy" id="1176176"/>
    <lineage>
        <taxon>Bacteria</taxon>
        <taxon>Pseudomonadati</taxon>
        <taxon>Pseudomonadota</taxon>
        <taxon>Alphaproteobacteria</taxon>
        <taxon>Hyphomicrobiales</taxon>
        <taxon>Methylobacteriaceae</taxon>
        <taxon>Methylobacterium</taxon>
    </lineage>
</organism>
<dbReference type="OrthoDB" id="7869995at2"/>
<proteinExistence type="predicted"/>
<evidence type="ECO:0000313" key="3">
    <source>
        <dbReference type="Proteomes" id="UP000321258"/>
    </source>
</evidence>
<dbReference type="Proteomes" id="UP000321258">
    <property type="component" value="Unassembled WGS sequence"/>
</dbReference>
<comment type="caution">
    <text evidence="2">The sequence shown here is derived from an EMBL/GenBank/DDBJ whole genome shotgun (WGS) entry which is preliminary data.</text>
</comment>
<evidence type="ECO:0000256" key="1">
    <source>
        <dbReference type="SAM" id="MobiDB-lite"/>
    </source>
</evidence>
<dbReference type="AlphaFoldDB" id="A0A512IQN1"/>
<name>A0A512IQN1_9HYPH</name>
<keyword evidence="3" id="KW-1185">Reference proteome</keyword>
<evidence type="ECO:0000313" key="2">
    <source>
        <dbReference type="EMBL" id="GEO99990.1"/>
    </source>
</evidence>